<comment type="function">
    <text evidence="6">Specifically deaminates adenosine-37 to inosine in tRNA-Ala.</text>
</comment>
<evidence type="ECO:0000313" key="14">
    <source>
        <dbReference type="RefSeq" id="XP_023950523.2"/>
    </source>
</evidence>
<dbReference type="PROSITE" id="PS50141">
    <property type="entry name" value="A_DEAMIN_EDITASE"/>
    <property type="match status" value="1"/>
</dbReference>
<gene>
    <name evidence="14" type="primary">LOC112054841</name>
</gene>
<evidence type="ECO:0000256" key="7">
    <source>
        <dbReference type="ARBA" id="ARBA00038326"/>
    </source>
</evidence>
<evidence type="ECO:0000256" key="9">
    <source>
        <dbReference type="ARBA" id="ARBA00040502"/>
    </source>
</evidence>
<evidence type="ECO:0000313" key="13">
    <source>
        <dbReference type="Proteomes" id="UP001652582"/>
    </source>
</evidence>
<dbReference type="PANTHER" id="PTHR46516:SF1">
    <property type="entry name" value="TRNA-SPECIFIC ADENOSINE DEAMINASE 1"/>
    <property type="match status" value="1"/>
</dbReference>
<accession>A0A6J1P074</accession>
<dbReference type="GO" id="GO:0003723">
    <property type="term" value="F:RNA binding"/>
    <property type="evidence" value="ECO:0007669"/>
    <property type="project" value="InterPro"/>
</dbReference>
<dbReference type="PANTHER" id="PTHR46516">
    <property type="entry name" value="TRNA-SPECIFIC ADENOSINE DEAMINASE 1"/>
    <property type="match status" value="1"/>
</dbReference>
<evidence type="ECO:0000256" key="6">
    <source>
        <dbReference type="ARBA" id="ARBA00037784"/>
    </source>
</evidence>
<dbReference type="OrthoDB" id="10268011at2759"/>
<dbReference type="RefSeq" id="XP_023950523.2">
    <property type="nucleotide sequence ID" value="XM_024094755.2"/>
</dbReference>
<evidence type="ECO:0000256" key="10">
    <source>
        <dbReference type="ARBA" id="ARBA00041760"/>
    </source>
</evidence>
<dbReference type="SMART" id="SM00552">
    <property type="entry name" value="ADEAMc"/>
    <property type="match status" value="1"/>
</dbReference>
<dbReference type="Proteomes" id="UP001652582">
    <property type="component" value="Chromosome 12"/>
</dbReference>
<keyword evidence="4" id="KW-0862">Zinc</keyword>
<evidence type="ECO:0000259" key="12">
    <source>
        <dbReference type="PROSITE" id="PS50141"/>
    </source>
</evidence>
<evidence type="ECO:0000256" key="3">
    <source>
        <dbReference type="ARBA" id="ARBA00022801"/>
    </source>
</evidence>
<comment type="similarity">
    <text evidence="7">Belongs to the ADAT1 family.</text>
</comment>
<dbReference type="GO" id="GO:0046872">
    <property type="term" value="F:metal ion binding"/>
    <property type="evidence" value="ECO:0007669"/>
    <property type="project" value="UniProtKB-KW"/>
</dbReference>
<keyword evidence="2" id="KW-0479">Metal-binding</keyword>
<proteinExistence type="inferred from homology"/>
<evidence type="ECO:0000256" key="11">
    <source>
        <dbReference type="ARBA" id="ARBA00047635"/>
    </source>
</evidence>
<evidence type="ECO:0000256" key="1">
    <source>
        <dbReference type="ARBA" id="ARBA00022694"/>
    </source>
</evidence>
<sequence>MPNLNQTLVDEIAESCIRSYRNLPKTGKTVNNEWTVLSCIVQYDMLTKSHEVVSLGTGSKCIGANKLSSQGNILNDSHAEVIARRGFLIYLYENISNANENKQSIFVLKDHYKYTLKDNIEFIFYSSQMPCGDASIIPKTEDSSDICELLSSNKREAQDDLCDVENKKKKVDIHRTGAKRLLHDEQDPKESGENYHRVAQVRTKPGRGDRTLSVSCSDKIARWIHCGVQGSLLHLILLKFIFIKHFIFGSGVPYSEETLHRALLQRESEVKFEDRLKEIPYFYRTSLIFPHVRTDINQRPAASSVVWAKTENRLFEVAVQGKKLGVTKKKANDLSSSLSISKYKLYKKFLELLNTNKELKENICGTEPVENIPYNEMKRKAIQYQEQWSETKEVFFKSWTLKPDIWNFCINKIS</sequence>
<comment type="catalytic activity">
    <reaction evidence="11">
        <text>adenosine(37) in tRNA(Ala) + H2O + H(+) = inosine(37) in tRNA(Ala) + NH4(+)</text>
        <dbReference type="Rhea" id="RHEA:50968"/>
        <dbReference type="Rhea" id="RHEA-COMP:12855"/>
        <dbReference type="Rhea" id="RHEA-COMP:12856"/>
        <dbReference type="ChEBI" id="CHEBI:15377"/>
        <dbReference type="ChEBI" id="CHEBI:15378"/>
        <dbReference type="ChEBI" id="CHEBI:28938"/>
        <dbReference type="ChEBI" id="CHEBI:74411"/>
        <dbReference type="ChEBI" id="CHEBI:82852"/>
        <dbReference type="EC" id="3.5.4.34"/>
    </reaction>
</comment>
<name>A0A6J1P074_BICAN</name>
<dbReference type="KEGG" id="bany:112054841"/>
<dbReference type="InterPro" id="IPR002466">
    <property type="entry name" value="A_deamin"/>
</dbReference>
<dbReference type="EC" id="3.5.4.34" evidence="8"/>
<evidence type="ECO:0000256" key="5">
    <source>
        <dbReference type="ARBA" id="ARBA00037026"/>
    </source>
</evidence>
<keyword evidence="3" id="KW-0378">Hydrolase</keyword>
<dbReference type="GO" id="GO:0008033">
    <property type="term" value="P:tRNA processing"/>
    <property type="evidence" value="ECO:0007669"/>
    <property type="project" value="UniProtKB-KW"/>
</dbReference>
<organism evidence="13 14">
    <name type="scientific">Bicyclus anynana</name>
    <name type="common">Squinting bush brown butterfly</name>
    <dbReference type="NCBI Taxonomy" id="110368"/>
    <lineage>
        <taxon>Eukaryota</taxon>
        <taxon>Metazoa</taxon>
        <taxon>Ecdysozoa</taxon>
        <taxon>Arthropoda</taxon>
        <taxon>Hexapoda</taxon>
        <taxon>Insecta</taxon>
        <taxon>Pterygota</taxon>
        <taxon>Neoptera</taxon>
        <taxon>Endopterygota</taxon>
        <taxon>Lepidoptera</taxon>
        <taxon>Glossata</taxon>
        <taxon>Ditrysia</taxon>
        <taxon>Papilionoidea</taxon>
        <taxon>Nymphalidae</taxon>
        <taxon>Satyrinae</taxon>
        <taxon>Satyrini</taxon>
        <taxon>Mycalesina</taxon>
        <taxon>Bicyclus</taxon>
    </lineage>
</organism>
<reference evidence="14" key="1">
    <citation type="submission" date="2025-08" db="UniProtKB">
        <authorList>
            <consortium name="RefSeq"/>
        </authorList>
    </citation>
    <scope>IDENTIFICATION</scope>
</reference>
<evidence type="ECO:0000256" key="8">
    <source>
        <dbReference type="ARBA" id="ARBA00038940"/>
    </source>
</evidence>
<dbReference type="GeneID" id="112054841"/>
<feature type="domain" description="A to I editase" evidence="12">
    <location>
        <begin position="54"/>
        <end position="386"/>
    </location>
</feature>
<evidence type="ECO:0000256" key="2">
    <source>
        <dbReference type="ARBA" id="ARBA00022723"/>
    </source>
</evidence>
<dbReference type="GO" id="GO:0043829">
    <property type="term" value="F:tRNA-specific adenosine-37 deaminase activity"/>
    <property type="evidence" value="ECO:0007669"/>
    <property type="project" value="UniProtKB-EC"/>
</dbReference>
<keyword evidence="13" id="KW-1185">Reference proteome</keyword>
<comment type="cofactor">
    <cofactor evidence="5">
        <name>1D-myo-inositol hexakisphosphate</name>
        <dbReference type="ChEBI" id="CHEBI:58130"/>
    </cofactor>
</comment>
<dbReference type="AlphaFoldDB" id="A0A6J1P074"/>
<protein>
    <recommendedName>
        <fullName evidence="9">tRNA-specific adenosine deaminase 1</fullName>
        <ecNumber evidence="8">3.5.4.34</ecNumber>
    </recommendedName>
    <alternativeName>
        <fullName evidence="10">tRNA-specific adenosine-37 deaminase</fullName>
    </alternativeName>
</protein>
<keyword evidence="1" id="KW-0819">tRNA processing</keyword>
<evidence type="ECO:0000256" key="4">
    <source>
        <dbReference type="ARBA" id="ARBA00022833"/>
    </source>
</evidence>
<dbReference type="Pfam" id="PF02137">
    <property type="entry name" value="A_deamin"/>
    <property type="match status" value="1"/>
</dbReference>